<keyword evidence="2" id="KW-1185">Reference proteome</keyword>
<name>A0ACB9H7J5_CICIN</name>
<proteinExistence type="predicted"/>
<protein>
    <submittedName>
        <fullName evidence="1">Uncharacterized protein</fullName>
    </submittedName>
</protein>
<organism evidence="1 2">
    <name type="scientific">Cichorium intybus</name>
    <name type="common">Chicory</name>
    <dbReference type="NCBI Taxonomy" id="13427"/>
    <lineage>
        <taxon>Eukaryota</taxon>
        <taxon>Viridiplantae</taxon>
        <taxon>Streptophyta</taxon>
        <taxon>Embryophyta</taxon>
        <taxon>Tracheophyta</taxon>
        <taxon>Spermatophyta</taxon>
        <taxon>Magnoliopsida</taxon>
        <taxon>eudicotyledons</taxon>
        <taxon>Gunneridae</taxon>
        <taxon>Pentapetalae</taxon>
        <taxon>asterids</taxon>
        <taxon>campanulids</taxon>
        <taxon>Asterales</taxon>
        <taxon>Asteraceae</taxon>
        <taxon>Cichorioideae</taxon>
        <taxon>Cichorieae</taxon>
        <taxon>Cichoriinae</taxon>
        <taxon>Cichorium</taxon>
    </lineage>
</organism>
<comment type="caution">
    <text evidence="1">The sequence shown here is derived from an EMBL/GenBank/DDBJ whole genome shotgun (WGS) entry which is preliminary data.</text>
</comment>
<dbReference type="EMBL" id="CM042009">
    <property type="protein sequence ID" value="KAI3791707.1"/>
    <property type="molecule type" value="Genomic_DNA"/>
</dbReference>
<reference evidence="2" key="1">
    <citation type="journal article" date="2022" name="Mol. Ecol. Resour.">
        <title>The genomes of chicory, endive, great burdock and yacon provide insights into Asteraceae palaeo-polyploidization history and plant inulin production.</title>
        <authorList>
            <person name="Fan W."/>
            <person name="Wang S."/>
            <person name="Wang H."/>
            <person name="Wang A."/>
            <person name="Jiang F."/>
            <person name="Liu H."/>
            <person name="Zhao H."/>
            <person name="Xu D."/>
            <person name="Zhang Y."/>
        </authorList>
    </citation>
    <scope>NUCLEOTIDE SEQUENCE [LARGE SCALE GENOMIC DNA]</scope>
    <source>
        <strain evidence="2">cv. Punajuju</strain>
    </source>
</reference>
<accession>A0ACB9H7J5</accession>
<sequence>MNVTNRCIRRFIAAKYGRATQLRLELGWSLGNNISNRSMSGYPYIDLSNNLWLAFHVINKLSCLTLTSRFLVPLGLKKDFSYIKILKELKMELCCNGTVVQFEYG</sequence>
<reference evidence="1 2" key="2">
    <citation type="journal article" date="2022" name="Mol. Ecol. Resour.">
        <title>The genomes of chicory, endive, great burdock and yacon provide insights into Asteraceae paleo-polyploidization history and plant inulin production.</title>
        <authorList>
            <person name="Fan W."/>
            <person name="Wang S."/>
            <person name="Wang H."/>
            <person name="Wang A."/>
            <person name="Jiang F."/>
            <person name="Liu H."/>
            <person name="Zhao H."/>
            <person name="Xu D."/>
            <person name="Zhang Y."/>
        </authorList>
    </citation>
    <scope>NUCLEOTIDE SEQUENCE [LARGE SCALE GENOMIC DNA]</scope>
    <source>
        <strain evidence="2">cv. Punajuju</strain>
        <tissue evidence="1">Leaves</tissue>
    </source>
</reference>
<gene>
    <name evidence="1" type="ORF">L2E82_05568</name>
</gene>
<evidence type="ECO:0000313" key="1">
    <source>
        <dbReference type="EMBL" id="KAI3791707.1"/>
    </source>
</evidence>
<dbReference type="Proteomes" id="UP001055811">
    <property type="component" value="Linkage Group LG01"/>
</dbReference>
<evidence type="ECO:0000313" key="2">
    <source>
        <dbReference type="Proteomes" id="UP001055811"/>
    </source>
</evidence>